<comment type="subunit">
    <text evidence="9 11">Homodimer. Heterotetramer of two MnmE and two MnmG subunits.</text>
</comment>
<evidence type="ECO:0000256" key="9">
    <source>
        <dbReference type="ARBA" id="ARBA00025948"/>
    </source>
</evidence>
<dbReference type="Pfam" id="PF13932">
    <property type="entry name" value="SAM_GIDA_C"/>
    <property type="match status" value="1"/>
</dbReference>
<feature type="binding site" evidence="11">
    <location>
        <position position="366"/>
    </location>
    <ligand>
        <name>FAD</name>
        <dbReference type="ChEBI" id="CHEBI:57692"/>
    </ligand>
</feature>
<dbReference type="NCBIfam" id="TIGR00136">
    <property type="entry name" value="mnmG_gidA"/>
    <property type="match status" value="1"/>
</dbReference>
<keyword evidence="7 11" id="KW-0274">FAD</keyword>
<dbReference type="Gene3D" id="1.10.10.1800">
    <property type="entry name" value="tRNA uridine 5-carboxymethylaminomethyl modification enzyme MnmG/GidA"/>
    <property type="match status" value="1"/>
</dbReference>
<dbReference type="PROSITE" id="PS01280">
    <property type="entry name" value="GIDA_1"/>
    <property type="match status" value="1"/>
</dbReference>
<feature type="binding site" evidence="11">
    <location>
        <position position="121"/>
    </location>
    <ligand>
        <name>FAD</name>
        <dbReference type="ChEBI" id="CHEBI:57692"/>
    </ligand>
</feature>
<evidence type="ECO:0000256" key="5">
    <source>
        <dbReference type="ARBA" id="ARBA00022630"/>
    </source>
</evidence>
<evidence type="ECO:0000256" key="4">
    <source>
        <dbReference type="ARBA" id="ARBA00020461"/>
    </source>
</evidence>
<evidence type="ECO:0000256" key="8">
    <source>
        <dbReference type="ARBA" id="ARBA00023027"/>
    </source>
</evidence>
<dbReference type="InterPro" id="IPR004416">
    <property type="entry name" value="MnmG"/>
</dbReference>
<protein>
    <recommendedName>
        <fullName evidence="4 11">tRNA uridine 5-carboxymethylaminomethyl modification enzyme MnmG</fullName>
    </recommendedName>
    <alternativeName>
        <fullName evidence="10 11">Glucose-inhibited division protein A</fullName>
    </alternativeName>
</protein>
<sequence length="623" mass="68546">MQYDLCVVGAGHAGCEAALAAARMGVPTLLLTLNLDAIALMPCNPAIGGTAKGHLVREVDALGGEMGRAIDDTFIQSRMLNTGKGPAVHSLRAQADKRAYQRRMRRALFAQENLEVRQGEVSAIRLSPTGEVQAVETTTGARIACRAVIVAAGVYMDARIIIGECVREGGPQGLWASQALAGALRTLGLPLRRFKTGTPARIEESSIDFDEMEPQPGDEPVTPFSFLTDATLRNRAQCFLTYTNEETHRLIRENLHRAPMYAGTIHGTGARYCPSIEDKVMRFADKARHQVFLEPEGLDTNEWYVQGMSTSLPEDVQIPMYRTIPGLRRARILRLAYAIEYECVDPLSLEPSLAVRGLPGLYLAGQVNGTSGYEEAAAQGILAGMNAALYVQGRAPVILGRDQAYIGVLIDDLTTKGTNEPYRMMTSRAEYRLLLRQDNADLRLTPIGYAAGLAGEERMRRVQAKREATDAALRALSGAWLPRSEALSALLWAHGQPEPAGSVRAADLLRRPGIGYGDLRGVWDGWQPLGPQVEQQVSVALKYEGYLDKERRQVEQFRRAEERLLPQDADYLQVEGLRIEARQKLNALRPRSIGQASRISGVSPGDIAVLLVWLERREREREA</sequence>
<dbReference type="Gene3D" id="1.10.150.570">
    <property type="entry name" value="GidA associated domain, C-terminal subdomain"/>
    <property type="match status" value="1"/>
</dbReference>
<dbReference type="InterPro" id="IPR044920">
    <property type="entry name" value="MnmG_C_subdom_sf"/>
</dbReference>
<accession>A0A9D0ZCS3</accession>
<dbReference type="GO" id="GO:0030488">
    <property type="term" value="P:tRNA methylation"/>
    <property type="evidence" value="ECO:0007669"/>
    <property type="project" value="TreeGrafter"/>
</dbReference>
<dbReference type="SUPFAM" id="SSF51905">
    <property type="entry name" value="FAD/NAD(P)-binding domain"/>
    <property type="match status" value="1"/>
</dbReference>
<dbReference type="PANTHER" id="PTHR11806">
    <property type="entry name" value="GLUCOSE INHIBITED DIVISION PROTEIN A"/>
    <property type="match status" value="1"/>
</dbReference>
<evidence type="ECO:0000256" key="2">
    <source>
        <dbReference type="ARBA" id="ARBA00003717"/>
    </source>
</evidence>
<dbReference type="InterPro" id="IPR002218">
    <property type="entry name" value="MnmG-rel"/>
</dbReference>
<keyword evidence="8 11" id="KW-0520">NAD</keyword>
<comment type="similarity">
    <text evidence="3 11">Belongs to the MnmG family.</text>
</comment>
<organism evidence="13 14">
    <name type="scientific">Candidatus Onthenecus intestinigallinarum</name>
    <dbReference type="NCBI Taxonomy" id="2840875"/>
    <lineage>
        <taxon>Bacteria</taxon>
        <taxon>Bacillati</taxon>
        <taxon>Bacillota</taxon>
        <taxon>Clostridia</taxon>
        <taxon>Eubacteriales</taxon>
        <taxon>Candidatus Onthenecus</taxon>
    </lineage>
</organism>
<dbReference type="InterPro" id="IPR036188">
    <property type="entry name" value="FAD/NAD-bd_sf"/>
</dbReference>
<dbReference type="EMBL" id="DVFJ01000030">
    <property type="protein sequence ID" value="HIQ72210.1"/>
    <property type="molecule type" value="Genomic_DNA"/>
</dbReference>
<dbReference type="FunFam" id="1.10.150.570:FF:000001">
    <property type="entry name" value="tRNA uridine 5-carboxymethylaminomethyl modification enzyme MnmG"/>
    <property type="match status" value="1"/>
</dbReference>
<keyword evidence="11" id="KW-0963">Cytoplasm</keyword>
<evidence type="ECO:0000256" key="3">
    <source>
        <dbReference type="ARBA" id="ARBA00007653"/>
    </source>
</evidence>
<dbReference type="PROSITE" id="PS01281">
    <property type="entry name" value="GIDA_2"/>
    <property type="match status" value="1"/>
</dbReference>
<evidence type="ECO:0000256" key="1">
    <source>
        <dbReference type="ARBA" id="ARBA00001974"/>
    </source>
</evidence>
<keyword evidence="6 11" id="KW-0819">tRNA processing</keyword>
<evidence type="ECO:0000256" key="11">
    <source>
        <dbReference type="HAMAP-Rule" id="MF_00129"/>
    </source>
</evidence>
<dbReference type="AlphaFoldDB" id="A0A9D0ZCS3"/>
<keyword evidence="5 11" id="KW-0285">Flavoprotein</keyword>
<dbReference type="InterPro" id="IPR049312">
    <property type="entry name" value="GIDA_C_N"/>
</dbReference>
<comment type="cofactor">
    <cofactor evidence="1 11">
        <name>FAD</name>
        <dbReference type="ChEBI" id="CHEBI:57692"/>
    </cofactor>
</comment>
<feature type="domain" description="tRNA uridine 5-carboxymethylaminomethyl modification enzyme C-terminal subdomain" evidence="12">
    <location>
        <begin position="541"/>
        <end position="612"/>
    </location>
</feature>
<evidence type="ECO:0000313" key="14">
    <source>
        <dbReference type="Proteomes" id="UP000886887"/>
    </source>
</evidence>
<dbReference type="Proteomes" id="UP000886887">
    <property type="component" value="Unassembled WGS sequence"/>
</dbReference>
<proteinExistence type="inferred from homology"/>
<evidence type="ECO:0000259" key="12">
    <source>
        <dbReference type="SMART" id="SM01228"/>
    </source>
</evidence>
<evidence type="ECO:0000256" key="7">
    <source>
        <dbReference type="ARBA" id="ARBA00022827"/>
    </source>
</evidence>
<dbReference type="PANTHER" id="PTHR11806:SF0">
    <property type="entry name" value="PROTEIN MTO1 HOMOLOG, MITOCHONDRIAL"/>
    <property type="match status" value="1"/>
</dbReference>
<feature type="binding site" evidence="11">
    <location>
        <begin position="269"/>
        <end position="283"/>
    </location>
    <ligand>
        <name>NAD(+)</name>
        <dbReference type="ChEBI" id="CHEBI:57540"/>
    </ligand>
</feature>
<name>A0A9D0ZCS3_9FIRM</name>
<dbReference type="InterPro" id="IPR040131">
    <property type="entry name" value="MnmG_N"/>
</dbReference>
<dbReference type="Pfam" id="PF21680">
    <property type="entry name" value="GIDA_C_1st"/>
    <property type="match status" value="1"/>
</dbReference>
<dbReference type="GO" id="GO:0002098">
    <property type="term" value="P:tRNA wobble uridine modification"/>
    <property type="evidence" value="ECO:0007669"/>
    <property type="project" value="InterPro"/>
</dbReference>
<dbReference type="InterPro" id="IPR047001">
    <property type="entry name" value="MnmG_C_subdom"/>
</dbReference>
<dbReference type="Pfam" id="PF01134">
    <property type="entry name" value="GIDA"/>
    <property type="match status" value="1"/>
</dbReference>
<dbReference type="FunFam" id="3.50.50.60:FF:000002">
    <property type="entry name" value="tRNA uridine 5-carboxymethylaminomethyl modification enzyme MnmG"/>
    <property type="match status" value="1"/>
</dbReference>
<dbReference type="SMART" id="SM01228">
    <property type="entry name" value="GIDA_assoc_3"/>
    <property type="match status" value="1"/>
</dbReference>
<dbReference type="InterPro" id="IPR026904">
    <property type="entry name" value="MnmG_C"/>
</dbReference>
<feature type="binding site" evidence="11">
    <location>
        <position position="177"/>
    </location>
    <ligand>
        <name>FAD</name>
        <dbReference type="ChEBI" id="CHEBI:57692"/>
    </ligand>
</feature>
<reference evidence="13" key="1">
    <citation type="submission" date="2020-10" db="EMBL/GenBank/DDBJ databases">
        <authorList>
            <person name="Gilroy R."/>
        </authorList>
    </citation>
    <scope>NUCLEOTIDE SEQUENCE</scope>
    <source>
        <strain evidence="13">ChiSxjej2B14-6234</strain>
    </source>
</reference>
<dbReference type="InterPro" id="IPR020595">
    <property type="entry name" value="MnmG-rel_CS"/>
</dbReference>
<feature type="binding site" evidence="11">
    <location>
        <begin position="9"/>
        <end position="14"/>
    </location>
    <ligand>
        <name>FAD</name>
        <dbReference type="ChEBI" id="CHEBI:57692"/>
    </ligand>
</feature>
<comment type="subcellular location">
    <subcellularLocation>
        <location evidence="11">Cytoplasm</location>
    </subcellularLocation>
</comment>
<evidence type="ECO:0000256" key="10">
    <source>
        <dbReference type="ARBA" id="ARBA00031800"/>
    </source>
</evidence>
<gene>
    <name evidence="11 13" type="primary">mnmG</name>
    <name evidence="11" type="synonym">gidA</name>
    <name evidence="13" type="ORF">IAB73_08405</name>
</gene>
<evidence type="ECO:0000313" key="13">
    <source>
        <dbReference type="EMBL" id="HIQ72210.1"/>
    </source>
</evidence>
<dbReference type="GO" id="GO:0005829">
    <property type="term" value="C:cytosol"/>
    <property type="evidence" value="ECO:0007669"/>
    <property type="project" value="TreeGrafter"/>
</dbReference>
<comment type="function">
    <text evidence="2 11">NAD-binding protein involved in the addition of a carboxymethylaminomethyl (cmnm) group at the wobble position (U34) of certain tRNAs, forming tRNA-cmnm(5)s(2)U34.</text>
</comment>
<dbReference type="HAMAP" id="MF_00129">
    <property type="entry name" value="MnmG_GidA"/>
    <property type="match status" value="1"/>
</dbReference>
<reference evidence="13" key="2">
    <citation type="journal article" date="2021" name="PeerJ">
        <title>Extensive microbial diversity within the chicken gut microbiome revealed by metagenomics and culture.</title>
        <authorList>
            <person name="Gilroy R."/>
            <person name="Ravi A."/>
            <person name="Getino M."/>
            <person name="Pursley I."/>
            <person name="Horton D.L."/>
            <person name="Alikhan N.F."/>
            <person name="Baker D."/>
            <person name="Gharbi K."/>
            <person name="Hall N."/>
            <person name="Watson M."/>
            <person name="Adriaenssens E.M."/>
            <person name="Foster-Nyarko E."/>
            <person name="Jarju S."/>
            <person name="Secka A."/>
            <person name="Antonio M."/>
            <person name="Oren A."/>
            <person name="Chaudhuri R.R."/>
            <person name="La Ragione R."/>
            <person name="Hildebrand F."/>
            <person name="Pallen M.J."/>
        </authorList>
    </citation>
    <scope>NUCLEOTIDE SEQUENCE</scope>
    <source>
        <strain evidence="13">ChiSxjej2B14-6234</strain>
    </source>
</reference>
<evidence type="ECO:0000256" key="6">
    <source>
        <dbReference type="ARBA" id="ARBA00022694"/>
    </source>
</evidence>
<comment type="caution">
    <text evidence="13">The sequence shown here is derived from an EMBL/GenBank/DDBJ whole genome shotgun (WGS) entry which is preliminary data.</text>
</comment>
<dbReference type="GO" id="GO:0050660">
    <property type="term" value="F:flavin adenine dinucleotide binding"/>
    <property type="evidence" value="ECO:0007669"/>
    <property type="project" value="UniProtKB-UniRule"/>
</dbReference>
<dbReference type="Gene3D" id="3.50.50.60">
    <property type="entry name" value="FAD/NAD(P)-binding domain"/>
    <property type="match status" value="2"/>
</dbReference>